<gene>
    <name evidence="5" type="primary">yncA_4</name>
    <name evidence="5" type="ORF">NCTC13291_03953</name>
</gene>
<dbReference type="EMBL" id="UGVN01000002">
    <property type="protein sequence ID" value="SUE95070.1"/>
    <property type="molecule type" value="Genomic_DNA"/>
</dbReference>
<dbReference type="Proteomes" id="UP000254919">
    <property type="component" value="Unassembled WGS sequence"/>
</dbReference>
<reference evidence="5 6" key="1">
    <citation type="submission" date="2018-06" db="EMBL/GenBank/DDBJ databases">
        <authorList>
            <consortium name="Pathogen Informatics"/>
            <person name="Doyle S."/>
        </authorList>
    </citation>
    <scope>NUCLEOTIDE SEQUENCE [LARGE SCALE GENOMIC DNA]</scope>
    <source>
        <strain evidence="5 6">NCTC13291</strain>
    </source>
</reference>
<protein>
    <submittedName>
        <fullName evidence="5">N-acyltransferase YncA</fullName>
        <ecNumber evidence="5">2.3.1.-</ecNumber>
    </submittedName>
</protein>
<evidence type="ECO:0000256" key="1">
    <source>
        <dbReference type="ARBA" id="ARBA00022679"/>
    </source>
</evidence>
<proteinExistence type="predicted"/>
<sequence length="94" mass="10228">MLGYASFGDWRAFEGHCHTVEHSAYVRVDQRGQGIGESLMHALIGRAREIGKHVMVAGIEAGNGGSIRLRGKLGFQQAGNLEVVMDLRPVERPA</sequence>
<dbReference type="GO" id="GO:0016747">
    <property type="term" value="F:acyltransferase activity, transferring groups other than amino-acyl groups"/>
    <property type="evidence" value="ECO:0007669"/>
    <property type="project" value="InterPro"/>
</dbReference>
<accession>A0A379PM48</accession>
<evidence type="ECO:0000259" key="3">
    <source>
        <dbReference type="PROSITE" id="PS50883"/>
    </source>
</evidence>
<evidence type="ECO:0000259" key="4">
    <source>
        <dbReference type="PROSITE" id="PS51186"/>
    </source>
</evidence>
<evidence type="ECO:0000256" key="2">
    <source>
        <dbReference type="ARBA" id="ARBA00023315"/>
    </source>
</evidence>
<dbReference type="Gene3D" id="3.40.630.30">
    <property type="match status" value="1"/>
</dbReference>
<dbReference type="PANTHER" id="PTHR43072">
    <property type="entry name" value="N-ACETYLTRANSFERASE"/>
    <property type="match status" value="1"/>
</dbReference>
<feature type="domain" description="EAL" evidence="3">
    <location>
        <begin position="1"/>
        <end position="94"/>
    </location>
</feature>
<dbReference type="PROSITE" id="PS51186">
    <property type="entry name" value="GNAT"/>
    <property type="match status" value="1"/>
</dbReference>
<dbReference type="InterPro" id="IPR016181">
    <property type="entry name" value="Acyl_CoA_acyltransferase"/>
</dbReference>
<name>A0A379PM48_9PROT</name>
<dbReference type="PANTHER" id="PTHR43072:SF23">
    <property type="entry name" value="UPF0039 PROTEIN C11D3.02C"/>
    <property type="match status" value="1"/>
</dbReference>
<evidence type="ECO:0000313" key="6">
    <source>
        <dbReference type="Proteomes" id="UP000254919"/>
    </source>
</evidence>
<keyword evidence="2 5" id="KW-0012">Acyltransferase</keyword>
<dbReference type="InterPro" id="IPR000182">
    <property type="entry name" value="GNAT_dom"/>
</dbReference>
<dbReference type="SUPFAM" id="SSF55729">
    <property type="entry name" value="Acyl-CoA N-acyltransferases (Nat)"/>
    <property type="match status" value="1"/>
</dbReference>
<organism evidence="5 6">
    <name type="scientific">Roseomonas mucosa</name>
    <dbReference type="NCBI Taxonomy" id="207340"/>
    <lineage>
        <taxon>Bacteria</taxon>
        <taxon>Pseudomonadati</taxon>
        <taxon>Pseudomonadota</taxon>
        <taxon>Alphaproteobacteria</taxon>
        <taxon>Acetobacterales</taxon>
        <taxon>Roseomonadaceae</taxon>
        <taxon>Roseomonas</taxon>
    </lineage>
</organism>
<feature type="domain" description="N-acetyltransferase" evidence="4">
    <location>
        <begin position="1"/>
        <end position="94"/>
    </location>
</feature>
<dbReference type="Pfam" id="PF00583">
    <property type="entry name" value="Acetyltransf_1"/>
    <property type="match status" value="1"/>
</dbReference>
<dbReference type="InterPro" id="IPR001633">
    <property type="entry name" value="EAL_dom"/>
</dbReference>
<keyword evidence="1 5" id="KW-0808">Transferase</keyword>
<evidence type="ECO:0000313" key="5">
    <source>
        <dbReference type="EMBL" id="SUE95070.1"/>
    </source>
</evidence>
<dbReference type="AlphaFoldDB" id="A0A379PM48"/>
<dbReference type="EC" id="2.3.1.-" evidence="5"/>
<dbReference type="PROSITE" id="PS50883">
    <property type="entry name" value="EAL"/>
    <property type="match status" value="1"/>
</dbReference>